<evidence type="ECO:0000259" key="2">
    <source>
        <dbReference type="Pfam" id="PF17746"/>
    </source>
</evidence>
<organism evidence="3">
    <name type="scientific">hydrothermal vent metagenome</name>
    <dbReference type="NCBI Taxonomy" id="652676"/>
    <lineage>
        <taxon>unclassified sequences</taxon>
        <taxon>metagenomes</taxon>
        <taxon>ecological metagenomes</taxon>
    </lineage>
</organism>
<accession>A0A3B0S9I0</accession>
<evidence type="ECO:0000313" key="3">
    <source>
        <dbReference type="EMBL" id="VAW01708.1"/>
    </source>
</evidence>
<dbReference type="PANTHER" id="PTHR30545:SF2">
    <property type="entry name" value="SUGAR FERMENTATION STIMULATION PROTEIN A"/>
    <property type="match status" value="1"/>
</dbReference>
<dbReference type="EMBL" id="UOEE01000326">
    <property type="protein sequence ID" value="VAW01708.1"/>
    <property type="molecule type" value="Genomic_DNA"/>
</dbReference>
<gene>
    <name evidence="3" type="ORF">MNBD_ALPHA06-2117</name>
</gene>
<dbReference type="Pfam" id="PF17746">
    <property type="entry name" value="SfsA_N"/>
    <property type="match status" value="1"/>
</dbReference>
<reference evidence="3" key="1">
    <citation type="submission" date="2018-06" db="EMBL/GenBank/DDBJ databases">
        <authorList>
            <person name="Zhirakovskaya E."/>
        </authorList>
    </citation>
    <scope>NUCLEOTIDE SEQUENCE</scope>
</reference>
<feature type="domain" description="SfsA N-terminal OB" evidence="2">
    <location>
        <begin position="13"/>
        <end position="79"/>
    </location>
</feature>
<name>A0A3B0S9I0_9ZZZZ</name>
<dbReference type="AlphaFoldDB" id="A0A3B0S9I0"/>
<dbReference type="InterPro" id="IPR005224">
    <property type="entry name" value="SfsA"/>
</dbReference>
<feature type="domain" description="Sugar fermentation stimulation protein C-terminal" evidence="1">
    <location>
        <begin position="82"/>
        <end position="221"/>
    </location>
</feature>
<dbReference type="NCBIfam" id="TIGR00230">
    <property type="entry name" value="sfsA"/>
    <property type="match status" value="1"/>
</dbReference>
<dbReference type="HAMAP" id="MF_00095">
    <property type="entry name" value="SfsA"/>
    <property type="match status" value="1"/>
</dbReference>
<dbReference type="Gene3D" id="2.40.50.580">
    <property type="match status" value="1"/>
</dbReference>
<proteinExistence type="inferred from homology"/>
<dbReference type="InterPro" id="IPR041465">
    <property type="entry name" value="SfsA_N"/>
</dbReference>
<dbReference type="InterPro" id="IPR040452">
    <property type="entry name" value="SfsA_C"/>
</dbReference>
<evidence type="ECO:0000259" key="1">
    <source>
        <dbReference type="Pfam" id="PF03749"/>
    </source>
</evidence>
<protein>
    <submittedName>
        <fullName evidence="3">Sugar fermentation stimulation protein SfsA</fullName>
    </submittedName>
</protein>
<dbReference type="CDD" id="cd22359">
    <property type="entry name" value="SfsA-like_bacterial"/>
    <property type="match status" value="1"/>
</dbReference>
<dbReference type="GO" id="GO:0003677">
    <property type="term" value="F:DNA binding"/>
    <property type="evidence" value="ECO:0007669"/>
    <property type="project" value="InterPro"/>
</dbReference>
<dbReference type="PANTHER" id="PTHR30545">
    <property type="entry name" value="SUGAR FERMENTATION STIMULATION PROTEIN A"/>
    <property type="match status" value="1"/>
</dbReference>
<sequence>MHYQPALIPGTLLRRYKRFLADIVYKNGQQTTVHCANPGSMLGLAAPGNPVWVSDSQNPKRKLRMSLELIEVDGVLVGINTHLANKLAEEAIKSGQIPELAGYDSHQREVKYGQNSRIDFLLQATHRRKCFVEVKSVTLSRRQGVAEFPDSITSRGSKHLGELSAQVKAGNRAVQLFVVQRADCQVFTPAADIDPQYAKTLADAIAAGVEVLAVTCQISSKASVIATAIPVELS</sequence>
<dbReference type="Gene3D" id="3.40.1350.60">
    <property type="match status" value="1"/>
</dbReference>
<dbReference type="Pfam" id="PF03749">
    <property type="entry name" value="SfsA"/>
    <property type="match status" value="1"/>
</dbReference>